<sequence>MLLRVLVWAVSGVVLVAVAAMVAIQVVAQREYGPVLEQYQADATAHVETYCREHARLAEEPWFHEPRPHGDAGPLLNAWLGSDDARPLPAGSPLHVPAHLPQQNHGWEDWVTEEVDLSGLDFAWMRQLHGFDHWNPIHGTAASPDARFDLVAASVQNVSLLQLWSKFRLRHALQTGAYAEAAQDVRQLAWLAYRTDTLIGGMVGIALLRLEARAHASLENPPAAWRPMSEAQLERFFAIVWASTAYSSVATPMEVSQRAHACGTAIGRCIGLTEAAFGARLLEPFAKRSYPEAYAALEAKSSEAACATPVLRTILERGVTLLDFEDAALFMDLTPPPLMKALPERLWLAHVANLELAAGLSERLARLKALGAPSASPPPAEAP</sequence>
<dbReference type="HOGENOM" id="CLU_682794_0_0_7"/>
<dbReference type="KEGG" id="mfu:LILAB_29340"/>
<protein>
    <submittedName>
        <fullName evidence="1">Uncharacterized protein</fullName>
    </submittedName>
</protein>
<organism evidence="1 2">
    <name type="scientific">Myxococcus fulvus (strain ATCC BAA-855 / HW-1)</name>
    <dbReference type="NCBI Taxonomy" id="483219"/>
    <lineage>
        <taxon>Bacteria</taxon>
        <taxon>Pseudomonadati</taxon>
        <taxon>Myxococcota</taxon>
        <taxon>Myxococcia</taxon>
        <taxon>Myxococcales</taxon>
        <taxon>Cystobacterineae</taxon>
        <taxon>Myxococcaceae</taxon>
        <taxon>Myxococcus</taxon>
    </lineage>
</organism>
<name>F8CLP0_MYXFH</name>
<reference evidence="1 2" key="1">
    <citation type="journal article" date="2011" name="J. Bacteriol.">
        <title>Genome sequence of the halotolerant marine bacterium Myxococcus fulvus HW-1.</title>
        <authorList>
            <person name="Li Z.F."/>
            <person name="Li X."/>
            <person name="Liu H."/>
            <person name="Liu X."/>
            <person name="Han K."/>
            <person name="Wu Z.H."/>
            <person name="Hu W."/>
            <person name="Li F.F."/>
            <person name="Li Y.Z."/>
        </authorList>
    </citation>
    <scope>NUCLEOTIDE SEQUENCE [LARGE SCALE GENOMIC DNA]</scope>
    <source>
        <strain evidence="2">ATCC BAA-855 / HW-1</strain>
    </source>
</reference>
<evidence type="ECO:0000313" key="1">
    <source>
        <dbReference type="EMBL" id="AEI67749.1"/>
    </source>
</evidence>
<dbReference type="Proteomes" id="UP000000488">
    <property type="component" value="Chromosome"/>
</dbReference>
<accession>F8CLP0</accession>
<proteinExistence type="predicted"/>
<dbReference type="EMBL" id="CP002830">
    <property type="protein sequence ID" value="AEI67749.1"/>
    <property type="molecule type" value="Genomic_DNA"/>
</dbReference>
<dbReference type="STRING" id="483219.LILAB_29340"/>
<gene>
    <name evidence="1" type="ordered locus">LILAB_29340</name>
</gene>
<dbReference type="AlphaFoldDB" id="F8CLP0"/>
<evidence type="ECO:0000313" key="2">
    <source>
        <dbReference type="Proteomes" id="UP000000488"/>
    </source>
</evidence>